<reference evidence="3" key="1">
    <citation type="submission" date="2019-02" db="EMBL/GenBank/DDBJ databases">
        <authorList>
            <person name="Li S.-H."/>
        </authorList>
    </citation>
    <scope>NUCLEOTIDE SEQUENCE</scope>
    <source>
        <strain evidence="3">IMCC11814</strain>
    </source>
</reference>
<dbReference type="EMBL" id="SHNO01000001">
    <property type="protein sequence ID" value="MCX2978449.1"/>
    <property type="molecule type" value="Genomic_DNA"/>
</dbReference>
<comment type="caution">
    <text evidence="3">The sequence shown here is derived from an EMBL/GenBank/DDBJ whole genome shotgun (WGS) entry which is preliminary data.</text>
</comment>
<dbReference type="Gene3D" id="3.40.390.10">
    <property type="entry name" value="Collagenase (Catalytic Domain)"/>
    <property type="match status" value="1"/>
</dbReference>
<proteinExistence type="predicted"/>
<feature type="signal peptide" evidence="1">
    <location>
        <begin position="1"/>
        <end position="21"/>
    </location>
</feature>
<evidence type="ECO:0000313" key="4">
    <source>
        <dbReference type="Proteomes" id="UP001143304"/>
    </source>
</evidence>
<evidence type="ECO:0000259" key="2">
    <source>
        <dbReference type="SMART" id="SM00235"/>
    </source>
</evidence>
<evidence type="ECO:0000256" key="1">
    <source>
        <dbReference type="SAM" id="SignalP"/>
    </source>
</evidence>
<sequence length="459" mass="48126">MNTRLKVPLLLISLFALDAQAYNYITCQNGLTLDFNGGDMTFNYGDNLSADEKVALSLAFQRLTDFSDATITTVDNGDDSYFSGNDENEIYLDSAVSTATCTYWFFSSTCEVAEADMQFGNQPWTTSDDSGHYPFSGGSRSLTGTAVHEGGHCVGMAHSSDSYNMMGADFSHVTRNGTAAYYGPGEDLSDGLIDLHGKRSGGLDSFRDVGITVMRYTGASGEYSVHGFGAVRGFYGAARPVVGSYVGQPMYRVGAGASVQIEITLENNGEADTETPNIGLYLSDNDIISSSDEFLGQVPSSLGRDNALEITLGAIIPASTAPGNYFLGAYIDHDNLISETTVANNVAYYPVSIVSAAPTLITEVASGITATGATLNATINPNGELSDLVFDYGVTVDYGSSAAFGTVGSGSTAVVAGEPVTGLTCETTYYFRPRGDSVAGTVLGLEGSFVTAVCPPGCD</sequence>
<dbReference type="RefSeq" id="WP_279250147.1">
    <property type="nucleotide sequence ID" value="NZ_SHNO01000001.1"/>
</dbReference>
<protein>
    <recommendedName>
        <fullName evidence="2">Peptidase metallopeptidase domain-containing protein</fullName>
    </recommendedName>
</protein>
<name>A0ABT3TAG0_9GAMM</name>
<organism evidence="3 4">
    <name type="scientific">Candidatus Marimicrobium litorale</name>
    <dbReference type="NCBI Taxonomy" id="2518991"/>
    <lineage>
        <taxon>Bacteria</taxon>
        <taxon>Pseudomonadati</taxon>
        <taxon>Pseudomonadota</taxon>
        <taxon>Gammaproteobacteria</taxon>
        <taxon>Cellvibrionales</taxon>
        <taxon>Halieaceae</taxon>
        <taxon>Marimicrobium</taxon>
    </lineage>
</organism>
<accession>A0ABT3TAG0</accession>
<feature type="domain" description="Peptidase metallopeptidase" evidence="2">
    <location>
        <begin position="30"/>
        <end position="198"/>
    </location>
</feature>
<gene>
    <name evidence="3" type="ORF">EYC82_13870</name>
</gene>
<dbReference type="InterPro" id="IPR013783">
    <property type="entry name" value="Ig-like_fold"/>
</dbReference>
<keyword evidence="4" id="KW-1185">Reference proteome</keyword>
<evidence type="ECO:0000313" key="3">
    <source>
        <dbReference type="EMBL" id="MCX2978449.1"/>
    </source>
</evidence>
<dbReference type="InterPro" id="IPR024079">
    <property type="entry name" value="MetalloPept_cat_dom_sf"/>
</dbReference>
<feature type="chain" id="PRO_5047333492" description="Peptidase metallopeptidase domain-containing protein" evidence="1">
    <location>
        <begin position="22"/>
        <end position="459"/>
    </location>
</feature>
<dbReference type="SMART" id="SM00235">
    <property type="entry name" value="ZnMc"/>
    <property type="match status" value="1"/>
</dbReference>
<dbReference type="Proteomes" id="UP001143304">
    <property type="component" value="Unassembled WGS sequence"/>
</dbReference>
<dbReference type="Pfam" id="PF07705">
    <property type="entry name" value="CARDB"/>
    <property type="match status" value="1"/>
</dbReference>
<keyword evidence="1" id="KW-0732">Signal</keyword>
<dbReference type="SUPFAM" id="SSF55486">
    <property type="entry name" value="Metalloproteases ('zincins'), catalytic domain"/>
    <property type="match status" value="1"/>
</dbReference>
<dbReference type="Gene3D" id="2.60.40.10">
    <property type="entry name" value="Immunoglobulins"/>
    <property type="match status" value="1"/>
</dbReference>
<dbReference type="InterPro" id="IPR011635">
    <property type="entry name" value="CARDB"/>
</dbReference>
<dbReference type="InterPro" id="IPR006026">
    <property type="entry name" value="Peptidase_Metallo"/>
</dbReference>